<proteinExistence type="predicted"/>
<evidence type="ECO:0000313" key="3">
    <source>
        <dbReference type="Proteomes" id="UP000436468"/>
    </source>
</evidence>
<keyword evidence="3" id="KW-1185">Reference proteome</keyword>
<evidence type="ECO:0000313" key="2">
    <source>
        <dbReference type="EMBL" id="MVT70430.1"/>
    </source>
</evidence>
<dbReference type="EMBL" id="WQNF01000043">
    <property type="protein sequence ID" value="MVT70430.1"/>
    <property type="molecule type" value="Genomic_DNA"/>
</dbReference>
<keyword evidence="1" id="KW-1133">Transmembrane helix</keyword>
<reference evidence="2 3" key="1">
    <citation type="submission" date="2019-12" db="EMBL/GenBank/DDBJ databases">
        <title>Draft genome sequences Bradyrhizobium cajani AMBPC1010, Bradyrhizobium pachyrhizi AMBPC1040 and Bradyrhizobium yuanmingense ALSPC3051, three plant growth promoting strains isolated from nodules of Cajanus cajan L. in Dominican Republic.</title>
        <authorList>
            <person name="Flores-Felix J.D."/>
            <person name="Araujo J."/>
            <person name="Diaz-Alcantara C."/>
            <person name="Gonzalez-Andres F."/>
            <person name="Velazquez E."/>
        </authorList>
    </citation>
    <scope>NUCLEOTIDE SEQUENCE [LARGE SCALE GENOMIC DNA]</scope>
    <source>
        <strain evidence="2 3">1040</strain>
    </source>
</reference>
<feature type="transmembrane region" description="Helical" evidence="1">
    <location>
        <begin position="57"/>
        <end position="78"/>
    </location>
</feature>
<accession>A0A844T715</accession>
<keyword evidence="1" id="KW-0812">Transmembrane</keyword>
<name>A0A844T715_9BRAD</name>
<comment type="caution">
    <text evidence="2">The sequence shown here is derived from an EMBL/GenBank/DDBJ whole genome shotgun (WGS) entry which is preliminary data.</text>
</comment>
<protein>
    <submittedName>
        <fullName evidence="2">Uncharacterized protein</fullName>
    </submittedName>
</protein>
<feature type="transmembrane region" description="Helical" evidence="1">
    <location>
        <begin position="32"/>
        <end position="51"/>
    </location>
</feature>
<keyword evidence="1" id="KW-0472">Membrane</keyword>
<gene>
    <name evidence="2" type="ORF">GPL21_35740</name>
</gene>
<dbReference type="Proteomes" id="UP000436468">
    <property type="component" value="Unassembled WGS sequence"/>
</dbReference>
<dbReference type="AlphaFoldDB" id="A0A844T715"/>
<evidence type="ECO:0000256" key="1">
    <source>
        <dbReference type="SAM" id="Phobius"/>
    </source>
</evidence>
<dbReference type="RefSeq" id="WP_157348333.1">
    <property type="nucleotide sequence ID" value="NZ_WQNF01000043.1"/>
</dbReference>
<organism evidence="2 3">
    <name type="scientific">Bradyrhizobium pachyrhizi</name>
    <dbReference type="NCBI Taxonomy" id="280333"/>
    <lineage>
        <taxon>Bacteria</taxon>
        <taxon>Pseudomonadati</taxon>
        <taxon>Pseudomonadota</taxon>
        <taxon>Alphaproteobacteria</taxon>
        <taxon>Hyphomicrobiales</taxon>
        <taxon>Nitrobacteraceae</taxon>
        <taxon>Bradyrhizobium</taxon>
    </lineage>
</organism>
<sequence>MTEPGVASCSLRDISFSLRQTQIFKVQRFESMILEFGIATTIVGSMLALYASRHRSIILEACAGALLIAGLTCIGAGLPRV</sequence>